<gene>
    <name evidence="7" type="ORF">EV192_102469</name>
</gene>
<feature type="DNA-binding region" description="OmpR/PhoB-type" evidence="5">
    <location>
        <begin position="1"/>
        <end position="84"/>
    </location>
</feature>
<dbReference type="InterPro" id="IPR036388">
    <property type="entry name" value="WH-like_DNA-bd_sf"/>
</dbReference>
<dbReference type="Gene3D" id="1.10.10.10">
    <property type="entry name" value="Winged helix-like DNA-binding domain superfamily/Winged helix DNA-binding domain"/>
    <property type="match status" value="1"/>
</dbReference>
<evidence type="ECO:0000259" key="6">
    <source>
        <dbReference type="PROSITE" id="PS51755"/>
    </source>
</evidence>
<dbReference type="CDD" id="cd15831">
    <property type="entry name" value="BTAD"/>
    <property type="match status" value="1"/>
</dbReference>
<comment type="similarity">
    <text evidence="1">Belongs to the AfsR/DnrI/RedD regulatory family.</text>
</comment>
<dbReference type="PANTHER" id="PTHR35807">
    <property type="entry name" value="TRANSCRIPTIONAL REGULATOR REDD-RELATED"/>
    <property type="match status" value="1"/>
</dbReference>
<accession>A0A4R2JTK9</accession>
<keyword evidence="8" id="KW-1185">Reference proteome</keyword>
<keyword evidence="4" id="KW-0804">Transcription</keyword>
<dbReference type="SUPFAM" id="SSF46894">
    <property type="entry name" value="C-terminal effector domain of the bipartite response regulators"/>
    <property type="match status" value="1"/>
</dbReference>
<sequence>MVNGDDVLSIGARKVETVLATLLVRANQVVTNDQLIGELWGERPPRRALAALHVYVSQLRKFLGVGRRGESPIVTRSPGYLIRVVGDDLDLDVFRRLVLMGREHMRAKRYEEASATFAEALDLWRGPALGDLREGSIVQGFATWLEELRLECVEMLVEADFMLGRHRELVSFLYTLVSEHPLHEAFYRQLMLALYRSDRQGDALQVYRVAREKLTAELGIEPCRALRDLHRAILQADDRLDDGGRARESLVFVDQLHPQPFAMLVNGDNESSQHWPPPLLSTPMVSVVMAYPYGRWVPFNSMRR</sequence>
<evidence type="ECO:0000313" key="7">
    <source>
        <dbReference type="EMBL" id="TCO62332.1"/>
    </source>
</evidence>
<evidence type="ECO:0000256" key="4">
    <source>
        <dbReference type="ARBA" id="ARBA00023163"/>
    </source>
</evidence>
<dbReference type="EMBL" id="SLWS01000002">
    <property type="protein sequence ID" value="TCO62332.1"/>
    <property type="molecule type" value="Genomic_DNA"/>
</dbReference>
<dbReference type="GO" id="GO:0003677">
    <property type="term" value="F:DNA binding"/>
    <property type="evidence" value="ECO:0007669"/>
    <property type="project" value="UniProtKB-UniRule"/>
</dbReference>
<dbReference type="GO" id="GO:0006355">
    <property type="term" value="P:regulation of DNA-templated transcription"/>
    <property type="evidence" value="ECO:0007669"/>
    <property type="project" value="InterPro"/>
</dbReference>
<dbReference type="Pfam" id="PF03704">
    <property type="entry name" value="BTAD"/>
    <property type="match status" value="1"/>
</dbReference>
<dbReference type="SMART" id="SM01043">
    <property type="entry name" value="BTAD"/>
    <property type="match status" value="1"/>
</dbReference>
<dbReference type="Pfam" id="PF00486">
    <property type="entry name" value="Trans_reg_C"/>
    <property type="match status" value="1"/>
</dbReference>
<name>A0A4R2JTK9_9PSEU</name>
<dbReference type="Proteomes" id="UP000295680">
    <property type="component" value="Unassembled WGS sequence"/>
</dbReference>
<dbReference type="Gene3D" id="1.25.40.10">
    <property type="entry name" value="Tetratricopeptide repeat domain"/>
    <property type="match status" value="1"/>
</dbReference>
<dbReference type="InterPro" id="IPR051677">
    <property type="entry name" value="AfsR-DnrI-RedD_regulator"/>
</dbReference>
<evidence type="ECO:0000256" key="2">
    <source>
        <dbReference type="ARBA" id="ARBA00023015"/>
    </source>
</evidence>
<comment type="caution">
    <text evidence="7">The sequence shown here is derived from an EMBL/GenBank/DDBJ whole genome shotgun (WGS) entry which is preliminary data.</text>
</comment>
<dbReference type="InterPro" id="IPR016032">
    <property type="entry name" value="Sig_transdc_resp-reg_C-effctor"/>
</dbReference>
<dbReference type="InterPro" id="IPR005158">
    <property type="entry name" value="BTAD"/>
</dbReference>
<evidence type="ECO:0000256" key="3">
    <source>
        <dbReference type="ARBA" id="ARBA00023125"/>
    </source>
</evidence>
<dbReference type="GO" id="GO:0000160">
    <property type="term" value="P:phosphorelay signal transduction system"/>
    <property type="evidence" value="ECO:0007669"/>
    <property type="project" value="InterPro"/>
</dbReference>
<dbReference type="PROSITE" id="PS51755">
    <property type="entry name" value="OMPR_PHOB"/>
    <property type="match status" value="1"/>
</dbReference>
<dbReference type="SMART" id="SM00862">
    <property type="entry name" value="Trans_reg_C"/>
    <property type="match status" value="1"/>
</dbReference>
<dbReference type="AlphaFoldDB" id="A0A4R2JTK9"/>
<dbReference type="InterPro" id="IPR011990">
    <property type="entry name" value="TPR-like_helical_dom_sf"/>
</dbReference>
<keyword evidence="2" id="KW-0805">Transcription regulation</keyword>
<feature type="domain" description="OmpR/PhoB-type" evidence="6">
    <location>
        <begin position="1"/>
        <end position="84"/>
    </location>
</feature>
<organism evidence="7 8">
    <name type="scientific">Actinocrispum wychmicini</name>
    <dbReference type="NCBI Taxonomy" id="1213861"/>
    <lineage>
        <taxon>Bacteria</taxon>
        <taxon>Bacillati</taxon>
        <taxon>Actinomycetota</taxon>
        <taxon>Actinomycetes</taxon>
        <taxon>Pseudonocardiales</taxon>
        <taxon>Pseudonocardiaceae</taxon>
        <taxon>Actinocrispum</taxon>
    </lineage>
</organism>
<keyword evidence="3 5" id="KW-0238">DNA-binding</keyword>
<dbReference type="SUPFAM" id="SSF48452">
    <property type="entry name" value="TPR-like"/>
    <property type="match status" value="1"/>
</dbReference>
<proteinExistence type="inferred from homology"/>
<dbReference type="InterPro" id="IPR001867">
    <property type="entry name" value="OmpR/PhoB-type_DNA-bd"/>
</dbReference>
<dbReference type="PANTHER" id="PTHR35807:SF1">
    <property type="entry name" value="TRANSCRIPTIONAL REGULATOR REDD"/>
    <property type="match status" value="1"/>
</dbReference>
<evidence type="ECO:0000313" key="8">
    <source>
        <dbReference type="Proteomes" id="UP000295680"/>
    </source>
</evidence>
<protein>
    <submittedName>
        <fullName evidence="7">DNA-binding SARP family transcriptional activator</fullName>
    </submittedName>
</protein>
<evidence type="ECO:0000256" key="5">
    <source>
        <dbReference type="PROSITE-ProRule" id="PRU01091"/>
    </source>
</evidence>
<reference evidence="7 8" key="1">
    <citation type="submission" date="2019-03" db="EMBL/GenBank/DDBJ databases">
        <title>Genomic Encyclopedia of Type Strains, Phase IV (KMG-IV): sequencing the most valuable type-strain genomes for metagenomic binning, comparative biology and taxonomic classification.</title>
        <authorList>
            <person name="Goeker M."/>
        </authorList>
    </citation>
    <scope>NUCLEOTIDE SEQUENCE [LARGE SCALE GENOMIC DNA]</scope>
    <source>
        <strain evidence="7 8">DSM 45934</strain>
    </source>
</reference>
<evidence type="ECO:0000256" key="1">
    <source>
        <dbReference type="ARBA" id="ARBA00005820"/>
    </source>
</evidence>